<dbReference type="Gene3D" id="3.10.490.10">
    <property type="entry name" value="Gamma-glutamyl cyclotransferase-like"/>
    <property type="match status" value="1"/>
</dbReference>
<dbReference type="CDD" id="cd06661">
    <property type="entry name" value="GGCT_like"/>
    <property type="match status" value="1"/>
</dbReference>
<keyword evidence="3" id="KW-1185">Reference proteome</keyword>
<dbReference type="InterPro" id="IPR009288">
    <property type="entry name" value="AIG2-like_dom"/>
</dbReference>
<name>A0ABY2X7W7_9RHOB</name>
<organism evidence="2 3">
    <name type="scientific">Arenibacterium halophilum</name>
    <dbReference type="NCBI Taxonomy" id="2583821"/>
    <lineage>
        <taxon>Bacteria</taxon>
        <taxon>Pseudomonadati</taxon>
        <taxon>Pseudomonadota</taxon>
        <taxon>Alphaproteobacteria</taxon>
        <taxon>Rhodobacterales</taxon>
        <taxon>Paracoccaceae</taxon>
        <taxon>Arenibacterium</taxon>
    </lineage>
</organism>
<proteinExistence type="predicted"/>
<sequence length="190" mass="21452">MAQKDPYFFGYGSLVNRATHDFPGAERARLRGWRRHWRHTSKSNIAFLTVVPDETCEIEGLIARVPNADWAALDLREYAYDRLPANEAVSHPVEGSLDIAVYVVPEDPSHDPARLFPVLLSYIDVVVQGFLREFGEAGAQRFFDTTSGWATPIIHDRAAPRYPRHQQLSTDETALVDHHLAALNVGFIEE</sequence>
<evidence type="ECO:0000313" key="2">
    <source>
        <dbReference type="EMBL" id="TMV11889.1"/>
    </source>
</evidence>
<dbReference type="EMBL" id="VCPC01000003">
    <property type="protein sequence ID" value="TMV11889.1"/>
    <property type="molecule type" value="Genomic_DNA"/>
</dbReference>
<accession>A0ABY2X7W7</accession>
<evidence type="ECO:0000259" key="1">
    <source>
        <dbReference type="Pfam" id="PF06094"/>
    </source>
</evidence>
<dbReference type="InterPro" id="IPR013024">
    <property type="entry name" value="GGCT-like"/>
</dbReference>
<dbReference type="Proteomes" id="UP001191082">
    <property type="component" value="Unassembled WGS sequence"/>
</dbReference>
<comment type="caution">
    <text evidence="2">The sequence shown here is derived from an EMBL/GenBank/DDBJ whole genome shotgun (WGS) entry which is preliminary data.</text>
</comment>
<gene>
    <name evidence="2" type="ORF">FGK64_16670</name>
</gene>
<feature type="domain" description="Gamma-glutamylcyclotransferase AIG2-like" evidence="1">
    <location>
        <begin position="9"/>
        <end position="108"/>
    </location>
</feature>
<protein>
    <submittedName>
        <fullName evidence="2">Gamma-glutamylcyclotransferase</fullName>
    </submittedName>
</protein>
<dbReference type="Pfam" id="PF06094">
    <property type="entry name" value="GGACT"/>
    <property type="match status" value="1"/>
</dbReference>
<dbReference type="RefSeq" id="WP_138864949.1">
    <property type="nucleotide sequence ID" value="NZ_VCPC01000003.1"/>
</dbReference>
<dbReference type="InterPro" id="IPR036568">
    <property type="entry name" value="GGCT-like_sf"/>
</dbReference>
<reference evidence="2 3" key="1">
    <citation type="submission" date="2019-05" db="EMBL/GenBank/DDBJ databases">
        <title>Marivita sp. nov. isolated from sea sediment.</title>
        <authorList>
            <person name="Kim W."/>
        </authorList>
    </citation>
    <scope>NUCLEOTIDE SEQUENCE [LARGE SCALE GENOMIC DNA]</scope>
    <source>
        <strain evidence="2 3">CAU 1492</strain>
    </source>
</reference>
<evidence type="ECO:0000313" key="3">
    <source>
        <dbReference type="Proteomes" id="UP001191082"/>
    </source>
</evidence>
<dbReference type="SUPFAM" id="SSF110857">
    <property type="entry name" value="Gamma-glutamyl cyclotransferase-like"/>
    <property type="match status" value="1"/>
</dbReference>